<keyword evidence="5 9" id="KW-0812">Transmembrane</keyword>
<evidence type="ECO:0000256" key="9">
    <source>
        <dbReference type="SAM" id="Phobius"/>
    </source>
</evidence>
<feature type="transmembrane region" description="Helical" evidence="9">
    <location>
        <begin position="211"/>
        <end position="229"/>
    </location>
</feature>
<dbReference type="AlphaFoldDB" id="A0A5A5THX2"/>
<dbReference type="GO" id="GO:0005886">
    <property type="term" value="C:plasma membrane"/>
    <property type="evidence" value="ECO:0007669"/>
    <property type="project" value="UniProtKB-SubCell"/>
</dbReference>
<comment type="caution">
    <text evidence="10">The sequence shown here is derived from an EMBL/GenBank/DDBJ whole genome shotgun (WGS) entry which is preliminary data.</text>
</comment>
<keyword evidence="11" id="KW-1185">Reference proteome</keyword>
<evidence type="ECO:0000256" key="3">
    <source>
        <dbReference type="ARBA" id="ARBA00022448"/>
    </source>
</evidence>
<feature type="transmembrane region" description="Helical" evidence="9">
    <location>
        <begin position="20"/>
        <end position="38"/>
    </location>
</feature>
<keyword evidence="4" id="KW-1003">Cell membrane</keyword>
<feature type="transmembrane region" description="Helical" evidence="9">
    <location>
        <begin position="187"/>
        <end position="205"/>
    </location>
</feature>
<dbReference type="OrthoDB" id="3177005at2"/>
<proteinExistence type="inferred from homology"/>
<keyword evidence="6 9" id="KW-1133">Transmembrane helix</keyword>
<evidence type="ECO:0000256" key="4">
    <source>
        <dbReference type="ARBA" id="ARBA00022475"/>
    </source>
</evidence>
<dbReference type="Pfam" id="PF03591">
    <property type="entry name" value="AzlC"/>
    <property type="match status" value="1"/>
</dbReference>
<evidence type="ECO:0000256" key="2">
    <source>
        <dbReference type="ARBA" id="ARBA00010735"/>
    </source>
</evidence>
<dbReference type="EMBL" id="BIXY01000078">
    <property type="protein sequence ID" value="GCF10653.1"/>
    <property type="molecule type" value="Genomic_DNA"/>
</dbReference>
<evidence type="ECO:0000313" key="10">
    <source>
        <dbReference type="EMBL" id="GCF10653.1"/>
    </source>
</evidence>
<dbReference type="PANTHER" id="PTHR34979:SF1">
    <property type="entry name" value="INNER MEMBRANE PROTEIN YGAZ"/>
    <property type="match status" value="1"/>
</dbReference>
<evidence type="ECO:0000256" key="8">
    <source>
        <dbReference type="SAM" id="MobiDB-lite"/>
    </source>
</evidence>
<dbReference type="RefSeq" id="WP_149403525.1">
    <property type="nucleotide sequence ID" value="NZ_BIXY01000078.1"/>
</dbReference>
<comment type="subcellular location">
    <subcellularLocation>
        <location evidence="1">Cell membrane</location>
        <topology evidence="1">Multi-pass membrane protein</topology>
    </subcellularLocation>
</comment>
<dbReference type="InterPro" id="IPR011606">
    <property type="entry name" value="Brnchd-chn_aa_trnsp_permease"/>
</dbReference>
<dbReference type="PANTHER" id="PTHR34979">
    <property type="entry name" value="INNER MEMBRANE PROTEIN YGAZ"/>
    <property type="match status" value="1"/>
</dbReference>
<feature type="transmembrane region" description="Helical" evidence="9">
    <location>
        <begin position="135"/>
        <end position="157"/>
    </location>
</feature>
<sequence>MDTTLKRSAFLNGIKDELPILLGTMPFGLIYGVIAHQSGLSRALAQAASAIVFAGSAQLVMSQFIGASVPILIIILTVFVINVRHVLYSASLAPHMKQFHPFWKYLLAYFLTDEVYAVVITHFTQQPQAQHKQWYFFGAGLTLWSTWQISTLAGLLLGAQIPASWSLDFTLPLTFTALVVPALRDHAGLAAALVAGIVAILALSAPLKLGIVLATVLGICAGMGVEALLPARPKQTTSIATTQNEAPTVQSSVINSQEEA</sequence>
<dbReference type="GO" id="GO:1903785">
    <property type="term" value="P:L-valine transmembrane transport"/>
    <property type="evidence" value="ECO:0007669"/>
    <property type="project" value="TreeGrafter"/>
</dbReference>
<dbReference type="Proteomes" id="UP000322530">
    <property type="component" value="Unassembled WGS sequence"/>
</dbReference>
<feature type="region of interest" description="Disordered" evidence="8">
    <location>
        <begin position="240"/>
        <end position="260"/>
    </location>
</feature>
<protein>
    <submittedName>
        <fullName evidence="10">Branched-chain amino acid ABC transporter permease</fullName>
    </submittedName>
</protein>
<accession>A0A5A5THX2</accession>
<gene>
    <name evidence="10" type="ORF">KDI_42170</name>
</gene>
<organism evidence="10 11">
    <name type="scientific">Dictyobacter arantiisoli</name>
    <dbReference type="NCBI Taxonomy" id="2014874"/>
    <lineage>
        <taxon>Bacteria</taxon>
        <taxon>Bacillati</taxon>
        <taxon>Chloroflexota</taxon>
        <taxon>Ktedonobacteria</taxon>
        <taxon>Ktedonobacterales</taxon>
        <taxon>Dictyobacteraceae</taxon>
        <taxon>Dictyobacter</taxon>
    </lineage>
</organism>
<evidence type="ECO:0000256" key="1">
    <source>
        <dbReference type="ARBA" id="ARBA00004651"/>
    </source>
</evidence>
<keyword evidence="7 9" id="KW-0472">Membrane</keyword>
<evidence type="ECO:0000256" key="7">
    <source>
        <dbReference type="ARBA" id="ARBA00023136"/>
    </source>
</evidence>
<feature type="transmembrane region" description="Helical" evidence="9">
    <location>
        <begin position="163"/>
        <end position="180"/>
    </location>
</feature>
<comment type="similarity">
    <text evidence="2">Belongs to the AzlC family.</text>
</comment>
<evidence type="ECO:0000256" key="5">
    <source>
        <dbReference type="ARBA" id="ARBA00022692"/>
    </source>
</evidence>
<feature type="transmembrane region" description="Helical" evidence="9">
    <location>
        <begin position="59"/>
        <end position="82"/>
    </location>
</feature>
<reference evidence="10 11" key="1">
    <citation type="submission" date="2019-01" db="EMBL/GenBank/DDBJ databases">
        <title>Draft genome sequence of Dictyobacter sp. Uno17.</title>
        <authorList>
            <person name="Wang C.M."/>
            <person name="Zheng Y."/>
            <person name="Sakai Y."/>
            <person name="Abe K."/>
            <person name="Yokota A."/>
            <person name="Yabe S."/>
        </authorList>
    </citation>
    <scope>NUCLEOTIDE SEQUENCE [LARGE SCALE GENOMIC DNA]</scope>
    <source>
        <strain evidence="10 11">Uno17</strain>
    </source>
</reference>
<evidence type="ECO:0000313" key="11">
    <source>
        <dbReference type="Proteomes" id="UP000322530"/>
    </source>
</evidence>
<name>A0A5A5THX2_9CHLR</name>
<evidence type="ECO:0000256" key="6">
    <source>
        <dbReference type="ARBA" id="ARBA00022989"/>
    </source>
</evidence>
<keyword evidence="3" id="KW-0813">Transport</keyword>